<evidence type="ECO:0000256" key="6">
    <source>
        <dbReference type="ARBA" id="ARBA00022759"/>
    </source>
</evidence>
<evidence type="ECO:0000256" key="4">
    <source>
        <dbReference type="ARBA" id="ARBA00022741"/>
    </source>
</evidence>
<protein>
    <recommendedName>
        <fullName evidence="10">Type I restriction enzyme endonuclease subunit</fullName>
        <shortName evidence="10">R protein</shortName>
        <ecNumber evidence="10">3.1.21.3</ecNumber>
    </recommendedName>
</protein>
<dbReference type="CDD" id="cd18800">
    <property type="entry name" value="SF2_C_EcoR124I-like"/>
    <property type="match status" value="1"/>
</dbReference>
<comment type="subunit">
    <text evidence="10">The type I restriction/modification system is composed of three polypeptides R, M and S.</text>
</comment>
<feature type="domain" description="Helicase ATP-binding" evidence="11">
    <location>
        <begin position="262"/>
        <end position="439"/>
    </location>
</feature>
<dbReference type="EC" id="3.1.21.3" evidence="10"/>
<dbReference type="PROSITE" id="PS51192">
    <property type="entry name" value="HELICASE_ATP_BIND_1"/>
    <property type="match status" value="1"/>
</dbReference>
<dbReference type="GO" id="GO:0005524">
    <property type="term" value="F:ATP binding"/>
    <property type="evidence" value="ECO:0007669"/>
    <property type="project" value="UniProtKB-KW"/>
</dbReference>
<evidence type="ECO:0000256" key="9">
    <source>
        <dbReference type="ARBA" id="ARBA00023125"/>
    </source>
</evidence>
<dbReference type="Pfam" id="PF22679">
    <property type="entry name" value="T1R_D3-like"/>
    <property type="match status" value="1"/>
</dbReference>
<evidence type="ECO:0000256" key="3">
    <source>
        <dbReference type="ARBA" id="ARBA00022722"/>
    </source>
</evidence>
<evidence type="ECO:0000256" key="7">
    <source>
        <dbReference type="ARBA" id="ARBA00022801"/>
    </source>
</evidence>
<evidence type="ECO:0000256" key="8">
    <source>
        <dbReference type="ARBA" id="ARBA00022840"/>
    </source>
</evidence>
<dbReference type="SUPFAM" id="SSF52540">
    <property type="entry name" value="P-loop containing nucleoside triphosphate hydrolases"/>
    <property type="match status" value="2"/>
</dbReference>
<evidence type="ECO:0000256" key="1">
    <source>
        <dbReference type="ARBA" id="ARBA00000851"/>
    </source>
</evidence>
<dbReference type="Proteomes" id="UP000063991">
    <property type="component" value="Chromosome"/>
</dbReference>
<dbReference type="InterPro" id="IPR022625">
    <property type="entry name" value="TypeI_RM_Rsu_C"/>
</dbReference>
<dbReference type="Gene3D" id="3.40.50.300">
    <property type="entry name" value="P-loop containing nucleotide triphosphate hydrolases"/>
    <property type="match status" value="2"/>
</dbReference>
<keyword evidence="9 10" id="KW-0238">DNA-binding</keyword>
<dbReference type="Pfam" id="PF18766">
    <property type="entry name" value="SWI2_SNF2"/>
    <property type="match status" value="1"/>
</dbReference>
<reference evidence="12 13" key="1">
    <citation type="submission" date="2015-12" db="EMBL/GenBank/DDBJ databases">
        <authorList>
            <person name="Shamseldin A."/>
            <person name="Moawad H."/>
            <person name="Abd El-Rahim W.M."/>
            <person name="Sadowsky M.J."/>
        </authorList>
    </citation>
    <scope>NUCLEOTIDE SEQUENCE [LARGE SCALE GENOMIC DNA]</scope>
    <source>
        <strain evidence="12 13">D7</strain>
    </source>
</reference>
<sequence length="967" mass="112317">MAYQSEQELENKLVAQLAKQGFERVQITDIKSLQANLKAQLSKLNGFDISDTELKQIRNALAKGNVFDKAKILRDRLQINKDDGTTGYIRFLDEDVKQNHFQVTQQVTVEGRYKNRYDVTILVNGLPLVQIELKRRGLELKEAFNQINRYQRHSYWAEDGLFQYVQVFVISNGANTKYYANNRKQSFKQTFFWADELNTKRYSELTEFAQVFLTPNHLTDMITKYVVLNETDRILMVMRPYQIYATEAIIERVAERQVLIANAQSTDKMNGYIWHTTGSGKTLTSFKTAQLLTGDSQVQKVVFVVDRKDLDYQTSKEFNGFSKGCVDSTDNTKLLVDQFTDAPVAAEKVNEQRNTKLIVTTIQKLNNAISHKRYSKRMEPVKDKNIVFIFDECHRSQFGDTHQKISQFFTNHQMFGFTGTPIFVENAVSKSSRKYTTTDLFHKPLHKYTIVDAIKDENVLKFNVEYVGRYKKKDSANEIDIEVEGIDTKELMDSEIRLEKIVDYIIAQHNRKTHSREFTAMFCVSSVPALIKYYELFAKKKAQGKHNLRVATIFSYAANEEDPDADGLDDNDLDKVAEPQAVYSHSRDKLEQFIGDYNEMFSCSYTTKDSESFYNYYNDISKKVRQRKVDILLVVNMFLTGFDSKTLNTLFVDKNLKYHGLIQAYSRTNRILNEQKSQGNIVCFRNLKKRTDEALALFSNKDAKDTVIMPPYDEFVKLFNKAFGNLLAIAPDPESVDSLEDENQELEYIKAFRELMRLRNILESFADFSFDDVRIGEQEFEDFKSKYLDLHDKVKTNNAKEKVSVLEDVDFELELLAMDEINVAYILKLLSKLKETESEEEYQYQYKVLMQAVNGDPNLRSKQELIDKFIKENLPNVKSAEEVDDAFVAYWEVEKEKATKQIAVEEQLVPERMKDVVERMIYNNQEPLREEVAGLMEKPPSILQRKKVIPRLTEKLKDFVNTFYGGV</sequence>
<evidence type="ECO:0000256" key="5">
    <source>
        <dbReference type="ARBA" id="ARBA00022747"/>
    </source>
</evidence>
<dbReference type="GO" id="GO:0003677">
    <property type="term" value="F:DNA binding"/>
    <property type="evidence" value="ECO:0007669"/>
    <property type="project" value="UniProtKB-KW"/>
</dbReference>
<keyword evidence="7 10" id="KW-0378">Hydrolase</keyword>
<evidence type="ECO:0000256" key="2">
    <source>
        <dbReference type="ARBA" id="ARBA00008598"/>
    </source>
</evidence>
<dbReference type="Pfam" id="PF12008">
    <property type="entry name" value="EcoR124_C"/>
    <property type="match status" value="1"/>
</dbReference>
<accession>A0A126Q2M3</accession>
<dbReference type="AlphaFoldDB" id="A0A126Q2M3"/>
<dbReference type="Gene3D" id="3.90.1570.50">
    <property type="match status" value="1"/>
</dbReference>
<organism evidence="12 13">
    <name type="scientific">Alteromonas macleodii</name>
    <name type="common">Pseudoalteromonas macleodii</name>
    <dbReference type="NCBI Taxonomy" id="28108"/>
    <lineage>
        <taxon>Bacteria</taxon>
        <taxon>Pseudomonadati</taxon>
        <taxon>Pseudomonadota</taxon>
        <taxon>Gammaproteobacteria</taxon>
        <taxon>Alteromonadales</taxon>
        <taxon>Alteromonadaceae</taxon>
        <taxon>Alteromonas/Salinimonas group</taxon>
        <taxon>Alteromonas</taxon>
    </lineage>
</organism>
<dbReference type="CDD" id="cd22332">
    <property type="entry name" value="HsdR_N"/>
    <property type="match status" value="1"/>
</dbReference>
<dbReference type="REBASE" id="140532">
    <property type="entry name" value="AmaD7ORF16190P"/>
</dbReference>
<comment type="similarity">
    <text evidence="2 10">Belongs to the HsdR family.</text>
</comment>
<dbReference type="PANTHER" id="PTHR30195:SF16">
    <property type="entry name" value="TYPE I RESTRICTION ENZYME ENDONUCLEASE SUBUNIT"/>
    <property type="match status" value="1"/>
</dbReference>
<proteinExistence type="inferred from homology"/>
<evidence type="ECO:0000313" key="13">
    <source>
        <dbReference type="Proteomes" id="UP000063991"/>
    </source>
</evidence>
<dbReference type="CDD" id="cd18030">
    <property type="entry name" value="DEXHc_RE_I_HsdR"/>
    <property type="match status" value="1"/>
</dbReference>
<dbReference type="InterPro" id="IPR004473">
    <property type="entry name" value="Restrct_endonuc_typeI_HsdR"/>
</dbReference>
<dbReference type="Gene3D" id="1.20.58.2040">
    <property type="match status" value="1"/>
</dbReference>
<dbReference type="InterPro" id="IPR051268">
    <property type="entry name" value="Type-I_R_enzyme_R_subunit"/>
</dbReference>
<dbReference type="RefSeq" id="WP_061095825.1">
    <property type="nucleotide sequence ID" value="NZ_CP014323.1"/>
</dbReference>
<dbReference type="InterPro" id="IPR027417">
    <property type="entry name" value="P-loop_NTPase"/>
</dbReference>
<keyword evidence="5 10" id="KW-0680">Restriction system</keyword>
<dbReference type="Pfam" id="PF04313">
    <property type="entry name" value="HSDR_N"/>
    <property type="match status" value="1"/>
</dbReference>
<name>A0A126Q2M3_ALTMA</name>
<dbReference type="NCBIfam" id="TIGR00348">
    <property type="entry name" value="hsdR"/>
    <property type="match status" value="1"/>
</dbReference>
<keyword evidence="8 10" id="KW-0067">ATP-binding</keyword>
<keyword evidence="3" id="KW-0540">Nuclease</keyword>
<dbReference type="EMBL" id="CP014323">
    <property type="protein sequence ID" value="AMJ99557.1"/>
    <property type="molecule type" value="Genomic_DNA"/>
</dbReference>
<dbReference type="PANTHER" id="PTHR30195">
    <property type="entry name" value="TYPE I SITE-SPECIFIC DEOXYRIBONUCLEASE PROTEIN SUBUNIT M AND R"/>
    <property type="match status" value="1"/>
</dbReference>
<keyword evidence="6" id="KW-0255">Endonuclease</keyword>
<dbReference type="GO" id="GO:0009307">
    <property type="term" value="P:DNA restriction-modification system"/>
    <property type="evidence" value="ECO:0007669"/>
    <property type="project" value="UniProtKB-KW"/>
</dbReference>
<keyword evidence="4 10" id="KW-0547">Nucleotide-binding</keyword>
<gene>
    <name evidence="12" type="ORF">AVL55_16190</name>
</gene>
<dbReference type="InterPro" id="IPR014001">
    <property type="entry name" value="Helicase_ATP-bd"/>
</dbReference>
<comment type="catalytic activity">
    <reaction evidence="1 10">
        <text>Endonucleolytic cleavage of DNA to give random double-stranded fragments with terminal 5'-phosphates, ATP is simultaneously hydrolyzed.</text>
        <dbReference type="EC" id="3.1.21.3"/>
    </reaction>
</comment>
<dbReference type="InterPro" id="IPR007409">
    <property type="entry name" value="Restrct_endonuc_type1_HsdR_N"/>
</dbReference>
<dbReference type="InterPro" id="IPR055180">
    <property type="entry name" value="HsdR_RecA-like_helicase_dom_2"/>
</dbReference>
<dbReference type="InterPro" id="IPR040980">
    <property type="entry name" value="SWI2_SNF2"/>
</dbReference>
<dbReference type="SMART" id="SM00487">
    <property type="entry name" value="DEXDc"/>
    <property type="match status" value="1"/>
</dbReference>
<evidence type="ECO:0000259" key="11">
    <source>
        <dbReference type="PROSITE" id="PS51192"/>
    </source>
</evidence>
<comment type="function">
    <text evidence="10">Subunit R is required for both nuclease and ATPase activities, but not for modification.</text>
</comment>
<evidence type="ECO:0000313" key="12">
    <source>
        <dbReference type="EMBL" id="AMJ99557.1"/>
    </source>
</evidence>
<evidence type="ECO:0000256" key="10">
    <source>
        <dbReference type="RuleBase" id="RU364115"/>
    </source>
</evidence>
<dbReference type="OrthoDB" id="9758243at2"/>
<dbReference type="GO" id="GO:0009035">
    <property type="term" value="F:type I site-specific deoxyribonuclease activity"/>
    <property type="evidence" value="ECO:0007669"/>
    <property type="project" value="UniProtKB-EC"/>
</dbReference>